<reference evidence="1 2" key="2">
    <citation type="submission" date="2021-10" db="EMBL/GenBank/DDBJ databases">
        <authorList>
            <person name="Piombo E."/>
        </authorList>
    </citation>
    <scope>NUCLEOTIDE SEQUENCE [LARGE SCALE GENOMIC DNA]</scope>
</reference>
<comment type="caution">
    <text evidence="1">The sequence shown here is derived from an EMBL/GenBank/DDBJ whole genome shotgun (WGS) entry which is preliminary data.</text>
</comment>
<dbReference type="Proteomes" id="UP000754883">
    <property type="component" value="Unassembled WGS sequence"/>
</dbReference>
<dbReference type="PANTHER" id="PTHR30613:SF1">
    <property type="entry name" value="DUF1479 DOMAIN PROTEIN (AFU_ORTHOLOGUE AFUA_5G09280)"/>
    <property type="match status" value="1"/>
</dbReference>
<dbReference type="InterPro" id="IPR010856">
    <property type="entry name" value="Gig2-like"/>
</dbReference>
<proteinExistence type="predicted"/>
<dbReference type="PANTHER" id="PTHR30613">
    <property type="entry name" value="UNCHARACTERIZED PROTEIN YBIU-RELATED"/>
    <property type="match status" value="1"/>
</dbReference>
<dbReference type="Pfam" id="PF07350">
    <property type="entry name" value="Gig2-like"/>
    <property type="match status" value="1"/>
</dbReference>
<dbReference type="EMBL" id="CABFNO020001448">
    <property type="protein sequence ID" value="CAG9988207.1"/>
    <property type="molecule type" value="Genomic_DNA"/>
</dbReference>
<gene>
    <name evidence="1" type="ORF">CBYS24578_00016436</name>
</gene>
<reference evidence="2" key="1">
    <citation type="submission" date="2019-06" db="EMBL/GenBank/DDBJ databases">
        <authorList>
            <person name="Broberg M."/>
        </authorList>
    </citation>
    <scope>NUCLEOTIDE SEQUENCE [LARGE SCALE GENOMIC DNA]</scope>
</reference>
<protein>
    <recommendedName>
        <fullName evidence="3">DUF1479-domain-containing protein</fullName>
    </recommendedName>
</protein>
<dbReference type="InterPro" id="IPR027443">
    <property type="entry name" value="IPNS-like_sf"/>
</dbReference>
<dbReference type="SUPFAM" id="SSF51197">
    <property type="entry name" value="Clavaminate synthase-like"/>
    <property type="match status" value="1"/>
</dbReference>
<evidence type="ECO:0000313" key="2">
    <source>
        <dbReference type="Proteomes" id="UP000754883"/>
    </source>
</evidence>
<organism evidence="1 2">
    <name type="scientific">Clonostachys byssicola</name>
    <dbReference type="NCBI Taxonomy" id="160290"/>
    <lineage>
        <taxon>Eukaryota</taxon>
        <taxon>Fungi</taxon>
        <taxon>Dikarya</taxon>
        <taxon>Ascomycota</taxon>
        <taxon>Pezizomycotina</taxon>
        <taxon>Sordariomycetes</taxon>
        <taxon>Hypocreomycetidae</taxon>
        <taxon>Hypocreales</taxon>
        <taxon>Bionectriaceae</taxon>
        <taxon>Clonostachys</taxon>
    </lineage>
</organism>
<dbReference type="AlphaFoldDB" id="A0A9N9Y1I3"/>
<keyword evidence="2" id="KW-1185">Reference proteome</keyword>
<dbReference type="Gene3D" id="2.60.120.330">
    <property type="entry name" value="B-lactam Antibiotic, Isopenicillin N Synthase, Chain"/>
    <property type="match status" value="1"/>
</dbReference>
<name>A0A9N9Y1I3_9HYPO</name>
<sequence>MSSISKFISRFFSSEKQKAIKHWQFKDDLEKADLGDEFIQLKIDILSKYGVENIRKAWLSVTSALEAEAQTIKKQGASVWPEVNYVDIENATVSKDILDAIHRTGIVIIRNVLPQTQATELGEELAKYLHENPTVIEGKVEICLVLYITKMSSFTGLPKQNPWLYRSYFSPTQNTVRTHTNSIKVHRFLNELWEGYDGERAHPTPLSYADALRYRQPGGFSAVLQPHIDAGSLDRWADDEYQTFYSKIFENKWQDHKPFDIEARLKVNQAKFPGPHQSTVLRTFQGWTALSPSGGSFGQSALAVFPNVTLGIAYVLLRSFFKPPANGSTDPNLWELDISDSFPGAAKGLSQRISPSTHPHLRFNETLSLTPQINPGDLVFWHPDIIHAVDPTLNSDKPATVLYIPSVPLTKYNLDYVKRQRDAFLDNGKTPPDFQEWFVQNEGVAKGWKPVQDFAQNSEARQSLGLEKLTGDFDIVKTANKILGL</sequence>
<accession>A0A9N9Y1I3</accession>
<evidence type="ECO:0000313" key="1">
    <source>
        <dbReference type="EMBL" id="CAG9988207.1"/>
    </source>
</evidence>
<evidence type="ECO:0008006" key="3">
    <source>
        <dbReference type="Google" id="ProtNLM"/>
    </source>
</evidence>
<dbReference type="OrthoDB" id="8249012at2759"/>